<dbReference type="EMBL" id="MCGO01000006">
    <property type="protein sequence ID" value="ORY50984.1"/>
    <property type="molecule type" value="Genomic_DNA"/>
</dbReference>
<reference evidence="3 4" key="1">
    <citation type="submission" date="2016-07" db="EMBL/GenBank/DDBJ databases">
        <title>Pervasive Adenine N6-methylation of Active Genes in Fungi.</title>
        <authorList>
            <consortium name="DOE Joint Genome Institute"/>
            <person name="Mondo S.J."/>
            <person name="Dannebaum R.O."/>
            <person name="Kuo R.C."/>
            <person name="Labutti K."/>
            <person name="Haridas S."/>
            <person name="Kuo A."/>
            <person name="Salamov A."/>
            <person name="Ahrendt S.R."/>
            <person name="Lipzen A."/>
            <person name="Sullivan W."/>
            <person name="Andreopoulos W.B."/>
            <person name="Clum A."/>
            <person name="Lindquist E."/>
            <person name="Daum C."/>
            <person name="Ramamoorthy G.K."/>
            <person name="Gryganskyi A."/>
            <person name="Culley D."/>
            <person name="Magnuson J.K."/>
            <person name="James T.Y."/>
            <person name="O'Malley M.A."/>
            <person name="Stajich J.E."/>
            <person name="Spatafora J.W."/>
            <person name="Visel A."/>
            <person name="Grigoriev I.V."/>
        </authorList>
    </citation>
    <scope>NUCLEOTIDE SEQUENCE [LARGE SCALE GENOMIC DNA]</scope>
    <source>
        <strain evidence="3 4">JEL800</strain>
    </source>
</reference>
<feature type="region of interest" description="Disordered" evidence="2">
    <location>
        <begin position="335"/>
        <end position="373"/>
    </location>
</feature>
<dbReference type="AlphaFoldDB" id="A0A1Y2CW09"/>
<evidence type="ECO:0000313" key="4">
    <source>
        <dbReference type="Proteomes" id="UP000193642"/>
    </source>
</evidence>
<protein>
    <submittedName>
        <fullName evidence="3">Uncharacterized protein</fullName>
    </submittedName>
</protein>
<comment type="caution">
    <text evidence="3">The sequence shown here is derived from an EMBL/GenBank/DDBJ whole genome shotgun (WGS) entry which is preliminary data.</text>
</comment>
<accession>A0A1Y2CW09</accession>
<name>A0A1Y2CW09_9FUNG</name>
<evidence type="ECO:0000313" key="3">
    <source>
        <dbReference type="EMBL" id="ORY50984.1"/>
    </source>
</evidence>
<feature type="coiled-coil region" evidence="1">
    <location>
        <begin position="41"/>
        <end position="85"/>
    </location>
</feature>
<dbReference type="OrthoDB" id="10498334at2759"/>
<keyword evidence="1" id="KW-0175">Coiled coil</keyword>
<gene>
    <name evidence="3" type="ORF">BCR33DRAFT_780861</name>
</gene>
<proteinExistence type="predicted"/>
<keyword evidence="4" id="KW-1185">Reference proteome</keyword>
<organism evidence="3 4">
    <name type="scientific">Rhizoclosmatium globosum</name>
    <dbReference type="NCBI Taxonomy" id="329046"/>
    <lineage>
        <taxon>Eukaryota</taxon>
        <taxon>Fungi</taxon>
        <taxon>Fungi incertae sedis</taxon>
        <taxon>Chytridiomycota</taxon>
        <taxon>Chytridiomycota incertae sedis</taxon>
        <taxon>Chytridiomycetes</taxon>
        <taxon>Chytridiales</taxon>
        <taxon>Chytriomycetaceae</taxon>
        <taxon>Rhizoclosmatium</taxon>
    </lineage>
</organism>
<evidence type="ECO:0000256" key="2">
    <source>
        <dbReference type="SAM" id="MobiDB-lite"/>
    </source>
</evidence>
<sequence length="373" mass="43062">MSNFITHVPKTLLLWKRTAKTQNVKIGLAPELLHDELSVKFHQLLAENKALQLRLKNQQQRIEAVEEVELKLKEAVNDLVAAKEGMRATASKLREVTQEFKEFRKDCLDHYLEREKAFKKDMVTLKRNILAVRVPELYLHGVIPYHHTVHNKKSAFKTTDFVTKKHNVSFEQLVHVGSTYTSEKYNDRVVRMGSRSQSRIGQYINSFHRRQYGLINICSESGVEEFNSLEGFEAEMFGNCPMSKKQKMEMMKSWHQMGMLTDELLEEELEHLESLEEDEDFDYLSYEVENENSLEFLAAATEADRIVQLAAEPTIDDLPENAAELVHGNSDMTLKEEDISAQSDTVTDEIEKETETSVFDNTSADLGPRRRRC</sequence>
<dbReference type="Proteomes" id="UP000193642">
    <property type="component" value="Unassembled WGS sequence"/>
</dbReference>
<evidence type="ECO:0000256" key="1">
    <source>
        <dbReference type="SAM" id="Coils"/>
    </source>
</evidence>